<proteinExistence type="predicted"/>
<reference evidence="1" key="1">
    <citation type="submission" date="2021-03" db="EMBL/GenBank/DDBJ databases">
        <authorList>
            <person name="Tagirdzhanova G."/>
        </authorList>
    </citation>
    <scope>NUCLEOTIDE SEQUENCE</scope>
</reference>
<dbReference type="Proteomes" id="UP000664203">
    <property type="component" value="Unassembled WGS sequence"/>
</dbReference>
<protein>
    <recommendedName>
        <fullName evidence="3">F-box domain-containing protein</fullName>
    </recommendedName>
</protein>
<gene>
    <name evidence="1" type="ORF">ALECFALPRED_009570</name>
</gene>
<dbReference type="AlphaFoldDB" id="A0A8H3PJ82"/>
<accession>A0A8H3PJ82</accession>
<keyword evidence="2" id="KW-1185">Reference proteome</keyword>
<evidence type="ECO:0008006" key="3">
    <source>
        <dbReference type="Google" id="ProtNLM"/>
    </source>
</evidence>
<evidence type="ECO:0000313" key="2">
    <source>
        <dbReference type="Proteomes" id="UP000664203"/>
    </source>
</evidence>
<sequence>MSVSPACPQPMALPEIVAAILDQMHGTKVLFAALQVNRLWAAEATRLLWRVDPPIRALADNKDAERLQCYADKITSLYLMGDKDAWKSRFILQGLRFPHLSQVIMKAPRSKDEQMFLQYLQPELRKFECGRGPVSKFYLMQI</sequence>
<organism evidence="1 2">
    <name type="scientific">Alectoria fallacina</name>
    <dbReference type="NCBI Taxonomy" id="1903189"/>
    <lineage>
        <taxon>Eukaryota</taxon>
        <taxon>Fungi</taxon>
        <taxon>Dikarya</taxon>
        <taxon>Ascomycota</taxon>
        <taxon>Pezizomycotina</taxon>
        <taxon>Lecanoromycetes</taxon>
        <taxon>OSLEUM clade</taxon>
        <taxon>Lecanoromycetidae</taxon>
        <taxon>Lecanorales</taxon>
        <taxon>Lecanorineae</taxon>
        <taxon>Parmeliaceae</taxon>
        <taxon>Alectoria</taxon>
    </lineage>
</organism>
<name>A0A8H3PJ82_9LECA</name>
<comment type="caution">
    <text evidence="1">The sequence shown here is derived from an EMBL/GenBank/DDBJ whole genome shotgun (WGS) entry which is preliminary data.</text>
</comment>
<dbReference type="OrthoDB" id="2305901at2759"/>
<evidence type="ECO:0000313" key="1">
    <source>
        <dbReference type="EMBL" id="CAF9942213.1"/>
    </source>
</evidence>
<dbReference type="EMBL" id="CAJPDR010000729">
    <property type="protein sequence ID" value="CAF9942213.1"/>
    <property type="molecule type" value="Genomic_DNA"/>
</dbReference>